<evidence type="ECO:0000256" key="2">
    <source>
        <dbReference type="ARBA" id="ARBA00022771"/>
    </source>
</evidence>
<protein>
    <recommendedName>
        <fullName evidence="4">TLDc domain-containing protein</fullName>
    </recommendedName>
</protein>
<evidence type="ECO:0000313" key="6">
    <source>
        <dbReference type="Proteomes" id="UP000039865"/>
    </source>
</evidence>
<dbReference type="GO" id="GO:0008270">
    <property type="term" value="F:zinc ion binding"/>
    <property type="evidence" value="ECO:0007669"/>
    <property type="project" value="UniProtKB-KW"/>
</dbReference>
<evidence type="ECO:0000256" key="3">
    <source>
        <dbReference type="ARBA" id="ARBA00022833"/>
    </source>
</evidence>
<keyword evidence="3" id="KW-0862">Zinc</keyword>
<evidence type="ECO:0000256" key="1">
    <source>
        <dbReference type="ARBA" id="ARBA00022723"/>
    </source>
</evidence>
<name>A0A078B718_STYLE</name>
<feature type="domain" description="TLDc" evidence="4">
    <location>
        <begin position="201"/>
        <end position="375"/>
    </location>
</feature>
<reference evidence="5 6" key="1">
    <citation type="submission" date="2014-06" db="EMBL/GenBank/DDBJ databases">
        <authorList>
            <person name="Swart Estienne"/>
        </authorList>
    </citation>
    <scope>NUCLEOTIDE SEQUENCE [LARGE SCALE GENOMIC DNA]</scope>
    <source>
        <strain evidence="5 6">130c</strain>
    </source>
</reference>
<keyword evidence="1" id="KW-0479">Metal-binding</keyword>
<dbReference type="PROSITE" id="PS00518">
    <property type="entry name" value="ZF_RING_1"/>
    <property type="match status" value="1"/>
</dbReference>
<dbReference type="AlphaFoldDB" id="A0A078B718"/>
<evidence type="ECO:0000313" key="5">
    <source>
        <dbReference type="EMBL" id="CDW89986.1"/>
    </source>
</evidence>
<dbReference type="InterPro" id="IPR006571">
    <property type="entry name" value="TLDc_dom"/>
</dbReference>
<evidence type="ECO:0000259" key="4">
    <source>
        <dbReference type="PROSITE" id="PS51886"/>
    </source>
</evidence>
<keyword evidence="2" id="KW-0863">Zinc-finger</keyword>
<dbReference type="PROSITE" id="PS51886">
    <property type="entry name" value="TLDC"/>
    <property type="match status" value="1"/>
</dbReference>
<gene>
    <name evidence="5" type="primary">Contig11158.g11920</name>
    <name evidence="5" type="ORF">STYLEM_19126</name>
</gene>
<dbReference type="OrthoDB" id="25620at2759"/>
<dbReference type="Proteomes" id="UP000039865">
    <property type="component" value="Unassembled WGS sequence"/>
</dbReference>
<dbReference type="InterPro" id="IPR017907">
    <property type="entry name" value="Znf_RING_CS"/>
</dbReference>
<proteinExistence type="predicted"/>
<dbReference type="Pfam" id="PF07534">
    <property type="entry name" value="TLD"/>
    <property type="match status" value="1"/>
</dbReference>
<accession>A0A078B718</accession>
<sequence length="379" mass="44730">MSLPCGHKICKQCLDMKKNSKNANDLTCPRNQEHKFTKGQQFRVDYDVLEYLKNIDFINIKCNNHQDNLVDQYCIQTNNFICKDCTQSCKQCRNQPSNHIKLENFKIQFNLLEKRYWQTNRMIIETQVQLHKVVILRAILLDKQQQKEQVKEASQLKSQREKFHLLLSNILKADTLEEMTDLILLDQQQREQQGLFDEFRQLVNLQMNKETSFIFRKQFDNPKTKLSFNQIYVGTRDGFKATDFHSRCDNKGLTVCFILSETGNVFGGFVTKSWGNYAFKEKDDQAFIFSLTNQSIHIQKNHLNSAIRNDPQKSWNQGEYDISINDKCNEVDNTLWLGWTYQDYNECDYTGSQAKNDLKSKINFKVLDLEVYQVLNWIN</sequence>
<dbReference type="EMBL" id="CCKQ01018049">
    <property type="protein sequence ID" value="CDW89986.1"/>
    <property type="molecule type" value="Genomic_DNA"/>
</dbReference>
<dbReference type="InParanoid" id="A0A078B718"/>
<keyword evidence="6" id="KW-1185">Reference proteome</keyword>
<organism evidence="5 6">
    <name type="scientific">Stylonychia lemnae</name>
    <name type="common">Ciliate</name>
    <dbReference type="NCBI Taxonomy" id="5949"/>
    <lineage>
        <taxon>Eukaryota</taxon>
        <taxon>Sar</taxon>
        <taxon>Alveolata</taxon>
        <taxon>Ciliophora</taxon>
        <taxon>Intramacronucleata</taxon>
        <taxon>Spirotrichea</taxon>
        <taxon>Stichotrichia</taxon>
        <taxon>Sporadotrichida</taxon>
        <taxon>Oxytrichidae</taxon>
        <taxon>Stylonychinae</taxon>
        <taxon>Stylonychia</taxon>
    </lineage>
</organism>